<dbReference type="Proteomes" id="UP000659047">
    <property type="component" value="Unassembled WGS sequence"/>
</dbReference>
<proteinExistence type="predicted"/>
<comment type="caution">
    <text evidence="2">The sequence shown here is derived from an EMBL/GenBank/DDBJ whole genome shotgun (WGS) entry which is preliminary data.</text>
</comment>
<organism evidence="2 3">
    <name type="scientific">Tenebrionibacter intestinalis</name>
    <dbReference type="NCBI Taxonomy" id="2799638"/>
    <lineage>
        <taxon>Bacteria</taxon>
        <taxon>Pseudomonadati</taxon>
        <taxon>Pseudomonadota</taxon>
        <taxon>Gammaproteobacteria</taxon>
        <taxon>Enterobacterales</taxon>
        <taxon>Enterobacteriaceae</taxon>
        <taxon>Tenebrionibacter/Tenebrionicola group</taxon>
        <taxon>Tenebrionibacter</taxon>
    </lineage>
</organism>
<protein>
    <recommendedName>
        <fullName evidence="1">GT44 domain-containing protein</fullName>
    </recommendedName>
</protein>
<evidence type="ECO:0000313" key="2">
    <source>
        <dbReference type="EMBL" id="MBK4714186.1"/>
    </source>
</evidence>
<feature type="domain" description="GT44" evidence="1">
    <location>
        <begin position="109"/>
        <end position="188"/>
    </location>
</feature>
<dbReference type="EMBL" id="JAEPBH010000003">
    <property type="protein sequence ID" value="MBK4714186.1"/>
    <property type="molecule type" value="Genomic_DNA"/>
</dbReference>
<dbReference type="InterPro" id="IPR024770">
    <property type="entry name" value="TcdA/TcdB_cat"/>
</dbReference>
<dbReference type="Pfam" id="PF12919">
    <property type="entry name" value="TcdA_TcdB"/>
    <property type="match status" value="2"/>
</dbReference>
<dbReference type="GO" id="GO:0016757">
    <property type="term" value="F:glycosyltransferase activity"/>
    <property type="evidence" value="ECO:0007669"/>
    <property type="project" value="InterPro"/>
</dbReference>
<accession>A0A8K0V280</accession>
<feature type="domain" description="GT44" evidence="1">
    <location>
        <begin position="13"/>
        <end position="62"/>
    </location>
</feature>
<dbReference type="AlphaFoldDB" id="A0A8K0V280"/>
<dbReference type="Gene3D" id="3.90.550.20">
    <property type="match status" value="1"/>
</dbReference>
<dbReference type="SUPFAM" id="SSF53448">
    <property type="entry name" value="Nucleotide-diphospho-sugar transferases"/>
    <property type="match status" value="1"/>
</dbReference>
<dbReference type="InterPro" id="IPR029044">
    <property type="entry name" value="Nucleotide-diphossugar_trans"/>
</dbReference>
<name>A0A8K0V280_9ENTR</name>
<reference evidence="2" key="1">
    <citation type="submission" date="2021-01" db="EMBL/GenBank/DDBJ databases">
        <title>Intestinitalea alba gen. nov., sp. nov., a novel genus of the family Enterobacteriaceae, isolated from the gut of the plastic-eating mealworm Tenebrio molitor L.</title>
        <authorList>
            <person name="Yang Y."/>
        </authorList>
    </citation>
    <scope>NUCLEOTIDE SEQUENCE</scope>
    <source>
        <strain evidence="2">BIT-L3</strain>
    </source>
</reference>
<sequence length="346" mass="39694">MFSRLKFTLPNLIHFVWIGDINALDLSYIRIWKAINPDKICCLWIDSESSDCQRFHQLLDDHIKTARPRDRHIALLRLQNEAFAFIHPQMNGEKTFNTLAAQFLEHKGIPNQPQHVCHDTGFNLQIAEINALFTGRFSALRRFYDYEVILRGNFAAASDIARLLILYQYGGLYIDGDTLPDIDELFTTANAWLRQVGIPGHHAIAQAKSTALLARLHHPNEEAVTQIQECLQPFPQSLREPLCRNIIMDAATIRLTDIRPLGSVACYRDLPVLSALSWLPETWFSNVIGCLPGAKAVAILLRTIHKRYRFLEANDAIFTLIKDHDNSHYLSRLLPWRYESRYQPPG</sequence>
<gene>
    <name evidence="2" type="ORF">JJB97_02310</name>
</gene>
<evidence type="ECO:0000259" key="1">
    <source>
        <dbReference type="Pfam" id="PF12919"/>
    </source>
</evidence>
<evidence type="ECO:0000313" key="3">
    <source>
        <dbReference type="Proteomes" id="UP000659047"/>
    </source>
</evidence>
<keyword evidence="3" id="KW-1185">Reference proteome</keyword>